<sequence precursor="true">MLTFRPLGLFLVAAVLLFAPLSVAADEAETKASTPKPAYPEFKKVVEGLEEIPGLMTIYRASGDDPTQDHTKLLCRIPRSLIGEDLLFATSISRGQYAGFMWSDWLVRWEIVGKHVKLVAPNVEYVQSPGSPVNNAIERTYRPSFLVALPIVTMAGGDPVVDLGGLVFSKISRPPTAAGTGSPNRKLSVVRKVKNFPENVLIDIDLAMSSTYGGESVGVAYAFRKLPAESSYTPRPADERVGYFVTLRRDWSTSYSERETRVRYANRWKLEKQDPSLELSPPKEPIVFIIEDSVPIRWRRWIRAGIEEWNKAFEEIGYVDAIIVQQQTASNEFADIDPEDARYNFIRWVVTGRAFARGPSVADPRTGQILDADIVFDDSMIRWFTAEFDQLGPSSLSSVRGPGYEHHEAMLDLAAGHGGLDERAAETWTRGHVGHESHECASCSIAHGLAQQMAMGLIAAKVVTPTGKEVPERFLGEVIKQITTHEVGHTLGLRHNFRASAWLTLDQIRERRDGSDEALSASVMDYNPIMYFKGDSFEEVRHFVTPVIGPYDYWAIEYGYGDPAPGQSANDFLASVAAQSTKPEHAYATDEDTYYIFSPDPLTNRWDLSSDLDGWLTTRGELVSELMDELSTWGADRDEPRYFLRQMFSALLSEMTRPGYYLARIPGGQYFSRSRATDPDARAALTLVEPEKMRAAVDRLGETVLSPDYFAFDPKLLNNLARSRWVEDFSRTDPVEYPIHTYITRVQKSVLYDMLGMPGLQRLYDNEIKTTAEDKYTLAEHLQKLNSIVWPELEEVPAGPYTDAEPMIPAIRRNLQSVYLKRLMTYVSVDLTYADLSPDVQRMVRYSLRETGEKIGAVLDAHGKDLDFATKAHLTETRSQIERVLEAQFTAK</sequence>
<dbReference type="RefSeq" id="WP_145445087.1">
    <property type="nucleotide sequence ID" value="NZ_CP036280.1"/>
</dbReference>
<dbReference type="OrthoDB" id="9776599at2"/>
<evidence type="ECO:0000313" key="5">
    <source>
        <dbReference type="Proteomes" id="UP000320386"/>
    </source>
</evidence>
<dbReference type="Gene3D" id="3.40.390.10">
    <property type="entry name" value="Collagenase (Catalytic Domain)"/>
    <property type="match status" value="1"/>
</dbReference>
<feature type="domain" description="DUF5117" evidence="3">
    <location>
        <begin position="104"/>
        <end position="272"/>
    </location>
</feature>
<organism evidence="4 5">
    <name type="scientific">Mucisphaera calidilacus</name>
    <dbReference type="NCBI Taxonomy" id="2527982"/>
    <lineage>
        <taxon>Bacteria</taxon>
        <taxon>Pseudomonadati</taxon>
        <taxon>Planctomycetota</taxon>
        <taxon>Phycisphaerae</taxon>
        <taxon>Phycisphaerales</taxon>
        <taxon>Phycisphaeraceae</taxon>
        <taxon>Mucisphaera</taxon>
    </lineage>
</organism>
<dbReference type="Pfam" id="PF17148">
    <property type="entry name" value="DUF5117"/>
    <property type="match status" value="1"/>
</dbReference>
<dbReference type="EMBL" id="CP036280">
    <property type="protein sequence ID" value="QDU70949.1"/>
    <property type="molecule type" value="Genomic_DNA"/>
</dbReference>
<dbReference type="PANTHER" id="PTHR38478:SF1">
    <property type="entry name" value="ZINC DEPENDENT METALLOPROTEASE DOMAIN LIPOPROTEIN"/>
    <property type="match status" value="1"/>
</dbReference>
<dbReference type="CDD" id="cd04276">
    <property type="entry name" value="ZnMc_MMP_like_2"/>
    <property type="match status" value="1"/>
</dbReference>
<dbReference type="InterPro" id="IPR034032">
    <property type="entry name" value="Zn_MMP-like_bac"/>
</dbReference>
<evidence type="ECO:0000256" key="1">
    <source>
        <dbReference type="SAM" id="SignalP"/>
    </source>
</evidence>
<protein>
    <recommendedName>
        <fullName evidence="6">DUF5117 domain-containing protein</fullName>
    </recommendedName>
</protein>
<dbReference type="SUPFAM" id="SSF55486">
    <property type="entry name" value="Metalloproteases ('zincins'), catalytic domain"/>
    <property type="match status" value="1"/>
</dbReference>
<dbReference type="PANTHER" id="PTHR38478">
    <property type="entry name" value="PEPTIDASE M1A AND M12B"/>
    <property type="match status" value="1"/>
</dbReference>
<feature type="chain" id="PRO_5021954763" description="DUF5117 domain-containing protein" evidence="1">
    <location>
        <begin position="25"/>
        <end position="892"/>
    </location>
</feature>
<dbReference type="GO" id="GO:0008237">
    <property type="term" value="F:metallopeptidase activity"/>
    <property type="evidence" value="ECO:0007669"/>
    <property type="project" value="InterPro"/>
</dbReference>
<evidence type="ECO:0008006" key="6">
    <source>
        <dbReference type="Google" id="ProtNLM"/>
    </source>
</evidence>
<evidence type="ECO:0000313" key="4">
    <source>
        <dbReference type="EMBL" id="QDU70949.1"/>
    </source>
</evidence>
<dbReference type="InterPro" id="IPR032534">
    <property type="entry name" value="EcxA_zinc-bd"/>
</dbReference>
<dbReference type="KEGG" id="mcad:Pan265_07930"/>
<accession>A0A518BVE8</accession>
<proteinExistence type="predicted"/>
<reference evidence="4 5" key="1">
    <citation type="submission" date="2019-02" db="EMBL/GenBank/DDBJ databases">
        <title>Deep-cultivation of Planctomycetes and their phenomic and genomic characterization uncovers novel biology.</title>
        <authorList>
            <person name="Wiegand S."/>
            <person name="Jogler M."/>
            <person name="Boedeker C."/>
            <person name="Pinto D."/>
            <person name="Vollmers J."/>
            <person name="Rivas-Marin E."/>
            <person name="Kohn T."/>
            <person name="Peeters S.H."/>
            <person name="Heuer A."/>
            <person name="Rast P."/>
            <person name="Oberbeckmann S."/>
            <person name="Bunk B."/>
            <person name="Jeske O."/>
            <person name="Meyerdierks A."/>
            <person name="Storesund J.E."/>
            <person name="Kallscheuer N."/>
            <person name="Luecker S."/>
            <person name="Lage O.M."/>
            <person name="Pohl T."/>
            <person name="Merkel B.J."/>
            <person name="Hornburger P."/>
            <person name="Mueller R.-W."/>
            <person name="Bruemmer F."/>
            <person name="Labrenz M."/>
            <person name="Spormann A.M."/>
            <person name="Op den Camp H."/>
            <person name="Overmann J."/>
            <person name="Amann R."/>
            <person name="Jetten M.S.M."/>
            <person name="Mascher T."/>
            <person name="Medema M.H."/>
            <person name="Devos D.P."/>
            <person name="Kaster A.-K."/>
            <person name="Ovreas L."/>
            <person name="Rohde M."/>
            <person name="Galperin M.Y."/>
            <person name="Jogler C."/>
        </authorList>
    </citation>
    <scope>NUCLEOTIDE SEQUENCE [LARGE SCALE GENOMIC DNA]</scope>
    <source>
        <strain evidence="4 5">Pan265</strain>
    </source>
</reference>
<evidence type="ECO:0000259" key="2">
    <source>
        <dbReference type="Pfam" id="PF16313"/>
    </source>
</evidence>
<feature type="signal peptide" evidence="1">
    <location>
        <begin position="1"/>
        <end position="24"/>
    </location>
</feature>
<gene>
    <name evidence="4" type="ORF">Pan265_07930</name>
</gene>
<dbReference type="Pfam" id="PF16313">
    <property type="entry name" value="DUF4953"/>
    <property type="match status" value="1"/>
</dbReference>
<evidence type="ECO:0000259" key="3">
    <source>
        <dbReference type="Pfam" id="PF17148"/>
    </source>
</evidence>
<keyword evidence="1" id="KW-0732">Signal</keyword>
<keyword evidence="5" id="KW-1185">Reference proteome</keyword>
<dbReference type="InterPro" id="IPR024079">
    <property type="entry name" value="MetalloPept_cat_dom_sf"/>
</dbReference>
<feature type="domain" description="EcxA zinc-binding" evidence="2">
    <location>
        <begin position="469"/>
        <end position="794"/>
    </location>
</feature>
<dbReference type="InterPro" id="IPR033413">
    <property type="entry name" value="DUF5117"/>
</dbReference>
<name>A0A518BVE8_9BACT</name>
<dbReference type="AlphaFoldDB" id="A0A518BVE8"/>
<dbReference type="Proteomes" id="UP000320386">
    <property type="component" value="Chromosome"/>
</dbReference>